<keyword evidence="3" id="KW-0732">Signal</keyword>
<sequence length="276" mass="30364">MRARDIQPMRAGARWLLALVATLCVAGSWAQETPTEDRVMPDPPQPPAAAEAPEAEQVEKQVRITRDANGNLRIRTRDENGERSEVQVDLGEEFGGALSRRIIEKLESKGILDEKGLIVEEAMDSVPKNISIGMSADIDHHRGHSRHHDHDDFPFKGDAAVLIPIISILAVFGTPILIVWLVTRNSYRKKQLLMDNINRMVAEGRDIPPELLDAMEGESPSNMKDRGFTLIAVGLAIFIWLTAAAGPGVGSLGLIPLFIGVARFVNWKLDSKQAQS</sequence>
<feature type="transmembrane region" description="Helical" evidence="2">
    <location>
        <begin position="227"/>
        <end position="243"/>
    </location>
</feature>
<keyword evidence="2" id="KW-0812">Transmembrane</keyword>
<evidence type="ECO:0000313" key="5">
    <source>
        <dbReference type="EMBL" id="MFC6631991.1"/>
    </source>
</evidence>
<reference evidence="6" key="1">
    <citation type="journal article" date="2019" name="Int. J. Syst. Evol. Microbiol.">
        <title>The Global Catalogue of Microorganisms (GCM) 10K type strain sequencing project: providing services to taxonomists for standard genome sequencing and annotation.</title>
        <authorList>
            <consortium name="The Broad Institute Genomics Platform"/>
            <consortium name="The Broad Institute Genome Sequencing Center for Infectious Disease"/>
            <person name="Wu L."/>
            <person name="Ma J."/>
        </authorList>
    </citation>
    <scope>NUCLEOTIDE SEQUENCE [LARGE SCALE GENOMIC DNA]</scope>
    <source>
        <strain evidence="6">CGMCC 1.13718</strain>
    </source>
</reference>
<proteinExistence type="predicted"/>
<feature type="signal peptide" evidence="3">
    <location>
        <begin position="1"/>
        <end position="30"/>
    </location>
</feature>
<evidence type="ECO:0000256" key="3">
    <source>
        <dbReference type="SAM" id="SignalP"/>
    </source>
</evidence>
<dbReference type="EMBL" id="JBHSVR010000001">
    <property type="protein sequence ID" value="MFC6631991.1"/>
    <property type="molecule type" value="Genomic_DNA"/>
</dbReference>
<name>A0ABW1YHI4_9GAMM</name>
<feature type="transmembrane region" description="Helical" evidence="2">
    <location>
        <begin position="159"/>
        <end position="182"/>
    </location>
</feature>
<accession>A0ABW1YHI4</accession>
<evidence type="ECO:0000256" key="2">
    <source>
        <dbReference type="SAM" id="Phobius"/>
    </source>
</evidence>
<keyword evidence="6" id="KW-1185">Reference proteome</keyword>
<dbReference type="Pfam" id="PF19762">
    <property type="entry name" value="DUF6249"/>
    <property type="match status" value="1"/>
</dbReference>
<evidence type="ECO:0000256" key="1">
    <source>
        <dbReference type="SAM" id="MobiDB-lite"/>
    </source>
</evidence>
<feature type="region of interest" description="Disordered" evidence="1">
    <location>
        <begin position="33"/>
        <end position="58"/>
    </location>
</feature>
<evidence type="ECO:0000313" key="6">
    <source>
        <dbReference type="Proteomes" id="UP001596425"/>
    </source>
</evidence>
<feature type="chain" id="PRO_5046321710" evidence="3">
    <location>
        <begin position="31"/>
        <end position="276"/>
    </location>
</feature>
<organism evidence="5 6">
    <name type="scientific">Microbulbifer taiwanensis</name>
    <dbReference type="NCBI Taxonomy" id="986746"/>
    <lineage>
        <taxon>Bacteria</taxon>
        <taxon>Pseudomonadati</taxon>
        <taxon>Pseudomonadota</taxon>
        <taxon>Gammaproteobacteria</taxon>
        <taxon>Cellvibrionales</taxon>
        <taxon>Microbulbiferaceae</taxon>
        <taxon>Microbulbifer</taxon>
    </lineage>
</organism>
<keyword evidence="2" id="KW-0472">Membrane</keyword>
<evidence type="ECO:0000259" key="4">
    <source>
        <dbReference type="Pfam" id="PF19762"/>
    </source>
</evidence>
<feature type="transmembrane region" description="Helical" evidence="2">
    <location>
        <begin position="249"/>
        <end position="266"/>
    </location>
</feature>
<keyword evidence="2" id="KW-1133">Transmembrane helix</keyword>
<dbReference type="Proteomes" id="UP001596425">
    <property type="component" value="Unassembled WGS sequence"/>
</dbReference>
<feature type="domain" description="DUF6249" evidence="4">
    <location>
        <begin position="165"/>
        <end position="270"/>
    </location>
</feature>
<dbReference type="InterPro" id="IPR046216">
    <property type="entry name" value="DUF6249"/>
</dbReference>
<dbReference type="RefSeq" id="WP_226865414.1">
    <property type="nucleotide sequence ID" value="NZ_JACZFR010000059.1"/>
</dbReference>
<gene>
    <name evidence="5" type="ORF">ACFQBM_01790</name>
</gene>
<protein>
    <submittedName>
        <fullName evidence="5">DUF6249 domain-containing protein</fullName>
    </submittedName>
</protein>
<comment type="caution">
    <text evidence="5">The sequence shown here is derived from an EMBL/GenBank/DDBJ whole genome shotgun (WGS) entry which is preliminary data.</text>
</comment>